<comment type="subcellular location">
    <subcellularLocation>
        <location evidence="1">Nucleus</location>
    </subcellularLocation>
</comment>
<evidence type="ECO:0000256" key="5">
    <source>
        <dbReference type="ARBA" id="ARBA00023163"/>
    </source>
</evidence>
<dbReference type="Gene3D" id="1.10.10.500">
    <property type="entry name" value="Homeo-prospero domain"/>
    <property type="match status" value="1"/>
</dbReference>
<feature type="compositionally biased region" description="Polar residues" evidence="7">
    <location>
        <begin position="315"/>
        <end position="333"/>
    </location>
</feature>
<gene>
    <name evidence="9" type="ORF">JD844_021015</name>
</gene>
<evidence type="ECO:0000313" key="10">
    <source>
        <dbReference type="Proteomes" id="UP000826234"/>
    </source>
</evidence>
<name>A0ABQ7ST72_PHRPL</name>
<dbReference type="SUPFAM" id="SSF46689">
    <property type="entry name" value="Homeodomain-like"/>
    <property type="match status" value="1"/>
</dbReference>
<dbReference type="PANTHER" id="PTHR12198:SF5">
    <property type="entry name" value="PROSPERO HOMEOBOX PROTEIN 2"/>
    <property type="match status" value="1"/>
</dbReference>
<dbReference type="InterPro" id="IPR037131">
    <property type="entry name" value="Homeo_prospero_dom_sf"/>
</dbReference>
<keyword evidence="10" id="KW-1185">Reference proteome</keyword>
<keyword evidence="3" id="KW-0238">DNA-binding</keyword>
<dbReference type="EMBL" id="JAIPUX010003289">
    <property type="protein sequence ID" value="KAH0620494.1"/>
    <property type="molecule type" value="Genomic_DNA"/>
</dbReference>
<reference evidence="9 10" key="1">
    <citation type="journal article" date="2022" name="Gigascience">
        <title>A chromosome-level genome assembly and annotation of the desert horned lizard, Phrynosoma platyrhinos, provides insight into chromosomal rearrangements among reptiles.</title>
        <authorList>
            <person name="Koochekian N."/>
            <person name="Ascanio A."/>
            <person name="Farleigh K."/>
            <person name="Card D.C."/>
            <person name="Schield D.R."/>
            <person name="Castoe T.A."/>
            <person name="Jezkova T."/>
        </authorList>
    </citation>
    <scope>NUCLEOTIDE SEQUENCE [LARGE SCALE GENOMIC DNA]</scope>
    <source>
        <strain evidence="9">NK-2021</strain>
    </source>
</reference>
<feature type="compositionally biased region" description="Basic and acidic residues" evidence="7">
    <location>
        <begin position="146"/>
        <end position="162"/>
    </location>
</feature>
<dbReference type="Pfam" id="PF05044">
    <property type="entry name" value="HPD"/>
    <property type="match status" value="1"/>
</dbReference>
<feature type="region of interest" description="Disordered" evidence="7">
    <location>
        <begin position="143"/>
        <end position="174"/>
    </location>
</feature>
<evidence type="ECO:0000259" key="8">
    <source>
        <dbReference type="PROSITE" id="PS51818"/>
    </source>
</evidence>
<dbReference type="InterPro" id="IPR023082">
    <property type="entry name" value="Homeo_prospero_dom"/>
</dbReference>
<accession>A0ABQ7ST72</accession>
<dbReference type="InterPro" id="IPR039350">
    <property type="entry name" value="Prospero_homeodomain"/>
</dbReference>
<evidence type="ECO:0000256" key="6">
    <source>
        <dbReference type="ARBA" id="ARBA00023242"/>
    </source>
</evidence>
<evidence type="ECO:0000256" key="4">
    <source>
        <dbReference type="ARBA" id="ARBA00023155"/>
    </source>
</evidence>
<proteinExistence type="predicted"/>
<evidence type="ECO:0000313" key="9">
    <source>
        <dbReference type="EMBL" id="KAH0620494.1"/>
    </source>
</evidence>
<dbReference type="PROSITE" id="PS51818">
    <property type="entry name" value="HOMEO_PROSPERO"/>
    <property type="match status" value="1"/>
</dbReference>
<dbReference type="Proteomes" id="UP000826234">
    <property type="component" value="Unassembled WGS sequence"/>
</dbReference>
<sequence length="638" mass="71886">MPIHNLKEEKDMNENTLSNLYNYNPSSGYIDEQKGELCVERDHLFSSASYYAAIISYLLRHPEANCELDPKFLLSSSQKTELLLQSGRNGASSREASSLTQLPGYVLSDSSEFHHDHLQAKRARVENIVQGMNIMPNPIGPCTLGKDQHHVDKAKKGYQDNKRKQKSLQQPTLQQTSLATAGGNSIQSEEYHQLKNQLHVLQHQLKQLQERFSQPCELHISSLSQEILKKTMNTLKEKCGQSLDNNNCAVINDQQRDYFQRSMPVTRGPELSVKMDSHISTPEDRTLSDILKQELIQGVTQAVDSVLKKVLSKSPGLQSQLPTGSPERVSSTGRECIGPRENPSQKWLSKISSNEGSMSIITGKPPVFPTSSIYSKPERKSCQVLHGNYPLTMTSSEVQENGLLSQMLLCGQDGHWGSPAPTMVSSPKPQQPIKLKSSVMRQQQYPTSCKSLEIETLASLPTSKAGFAEIDFPLTLDYIQEALTPGHLKKAKLMFFFSRYPTSSLLKAYFLDVQFSRCITSQLIKWFSNFREFYYIQMEKFARQALLEGVTDPSNLLVTRDSELFRILNVHYNKGNDFEVPDAFLDVASLTLQEFFNAVREGKDSDPSWKKAIYKIISKLDSEIPNAFKSSNCPKELL</sequence>
<keyword evidence="2" id="KW-0805">Transcription regulation</keyword>
<organism evidence="9 10">
    <name type="scientific">Phrynosoma platyrhinos</name>
    <name type="common">Desert horned lizard</name>
    <dbReference type="NCBI Taxonomy" id="52577"/>
    <lineage>
        <taxon>Eukaryota</taxon>
        <taxon>Metazoa</taxon>
        <taxon>Chordata</taxon>
        <taxon>Craniata</taxon>
        <taxon>Vertebrata</taxon>
        <taxon>Euteleostomi</taxon>
        <taxon>Lepidosauria</taxon>
        <taxon>Squamata</taxon>
        <taxon>Bifurcata</taxon>
        <taxon>Unidentata</taxon>
        <taxon>Episquamata</taxon>
        <taxon>Toxicofera</taxon>
        <taxon>Iguania</taxon>
        <taxon>Phrynosomatidae</taxon>
        <taxon>Phrynosomatinae</taxon>
        <taxon>Phrynosoma</taxon>
    </lineage>
</organism>
<dbReference type="PANTHER" id="PTHR12198">
    <property type="entry name" value="HOMEOBOX PROTEIN PROSPERO/PROX-1/CEH-26"/>
    <property type="match status" value="1"/>
</dbReference>
<protein>
    <recommendedName>
        <fullName evidence="8">Prospero domain-containing protein</fullName>
    </recommendedName>
</protein>
<evidence type="ECO:0000256" key="2">
    <source>
        <dbReference type="ARBA" id="ARBA00023015"/>
    </source>
</evidence>
<keyword evidence="4" id="KW-0371">Homeobox</keyword>
<comment type="caution">
    <text evidence="9">The sequence shown here is derived from an EMBL/GenBank/DDBJ whole genome shotgun (WGS) entry which is preliminary data.</text>
</comment>
<evidence type="ECO:0000256" key="1">
    <source>
        <dbReference type="ARBA" id="ARBA00004123"/>
    </source>
</evidence>
<keyword evidence="6" id="KW-0539">Nucleus</keyword>
<dbReference type="InterPro" id="IPR009057">
    <property type="entry name" value="Homeodomain-like_sf"/>
</dbReference>
<evidence type="ECO:0000256" key="7">
    <source>
        <dbReference type="SAM" id="MobiDB-lite"/>
    </source>
</evidence>
<keyword evidence="5" id="KW-0804">Transcription</keyword>
<feature type="domain" description="Prospero" evidence="8">
    <location>
        <begin position="480"/>
        <end position="638"/>
    </location>
</feature>
<feature type="region of interest" description="Disordered" evidence="7">
    <location>
        <begin position="314"/>
        <end position="346"/>
    </location>
</feature>
<evidence type="ECO:0000256" key="3">
    <source>
        <dbReference type="ARBA" id="ARBA00023125"/>
    </source>
</evidence>